<evidence type="ECO:0000313" key="1">
    <source>
        <dbReference type="EMBL" id="MDR6785714.1"/>
    </source>
</evidence>
<reference evidence="1" key="1">
    <citation type="submission" date="2023-07" db="EMBL/GenBank/DDBJ databases">
        <title>Sorghum-associated microbial communities from plants grown in Nebraska, USA.</title>
        <authorList>
            <person name="Schachtman D."/>
        </authorList>
    </citation>
    <scope>NUCLEOTIDE SEQUENCE</scope>
    <source>
        <strain evidence="1">2697</strain>
    </source>
</reference>
<dbReference type="EMBL" id="JAVDTF010000005">
    <property type="protein sequence ID" value="MDR6785714.1"/>
    <property type="molecule type" value="Genomic_DNA"/>
</dbReference>
<evidence type="ECO:0000313" key="2">
    <source>
        <dbReference type="Proteomes" id="UP001246858"/>
    </source>
</evidence>
<dbReference type="Proteomes" id="UP001246858">
    <property type="component" value="Unassembled WGS sequence"/>
</dbReference>
<protein>
    <submittedName>
        <fullName evidence="1">Uncharacterized protein</fullName>
    </submittedName>
</protein>
<organism evidence="1 2">
    <name type="scientific">Pedobacter africanus</name>
    <dbReference type="NCBI Taxonomy" id="151894"/>
    <lineage>
        <taxon>Bacteria</taxon>
        <taxon>Pseudomonadati</taxon>
        <taxon>Bacteroidota</taxon>
        <taxon>Sphingobacteriia</taxon>
        <taxon>Sphingobacteriales</taxon>
        <taxon>Sphingobacteriaceae</taxon>
        <taxon>Pedobacter</taxon>
    </lineage>
</organism>
<comment type="caution">
    <text evidence="1">The sequence shown here is derived from an EMBL/GenBank/DDBJ whole genome shotgun (WGS) entry which is preliminary data.</text>
</comment>
<sequence>MNNLSYFDDVLSMVKHGRYHPGDEAAFIKQMQDHADSIAATVRAQLITDPGSLKANMLSHKTACCNLLLRSLQLQAELQTEPAGKGKLQHLMRSVRLTALIDVLETLYGFYVKTEKRMRAKEEY</sequence>
<accession>A0ACC6L2Y9</accession>
<keyword evidence="2" id="KW-1185">Reference proteome</keyword>
<gene>
    <name evidence="1" type="ORF">J2X78_004306</name>
</gene>
<proteinExistence type="predicted"/>
<name>A0ACC6L2Y9_9SPHI</name>